<keyword evidence="4" id="KW-1185">Reference proteome</keyword>
<dbReference type="InterPro" id="IPR050740">
    <property type="entry name" value="Aldehyde_DH_Superfamily"/>
</dbReference>
<keyword evidence="1" id="KW-0560">Oxidoreductase</keyword>
<dbReference type="PANTHER" id="PTHR43353:SF6">
    <property type="entry name" value="CYTOPLASMIC ALDEHYDE DEHYDROGENASE (EUROFUNG)"/>
    <property type="match status" value="1"/>
</dbReference>
<reference evidence="3 4" key="1">
    <citation type="submission" date="2019-06" db="EMBL/GenBank/DDBJ databases">
        <authorList>
            <person name="Broberg M."/>
        </authorList>
    </citation>
    <scope>NUCLEOTIDE SEQUENCE [LARGE SCALE GENOMIC DNA]</scope>
</reference>
<evidence type="ECO:0000313" key="3">
    <source>
        <dbReference type="EMBL" id="VUC29767.1"/>
    </source>
</evidence>
<protein>
    <recommendedName>
        <fullName evidence="2">Aldehyde dehydrogenase domain-containing protein</fullName>
    </recommendedName>
</protein>
<name>A0ABY6UG72_BIOOC</name>
<dbReference type="InterPro" id="IPR015590">
    <property type="entry name" value="Aldehyde_DH_dom"/>
</dbReference>
<proteinExistence type="predicted"/>
<dbReference type="Pfam" id="PF00171">
    <property type="entry name" value="Aldedh"/>
    <property type="match status" value="1"/>
</dbReference>
<dbReference type="Gene3D" id="3.40.605.10">
    <property type="entry name" value="Aldehyde Dehydrogenase, Chain A, domain 1"/>
    <property type="match status" value="1"/>
</dbReference>
<dbReference type="Proteomes" id="UP000766486">
    <property type="component" value="Unassembled WGS sequence"/>
</dbReference>
<feature type="domain" description="Aldehyde dehydrogenase" evidence="2">
    <location>
        <begin position="16"/>
        <end position="125"/>
    </location>
</feature>
<evidence type="ECO:0000259" key="2">
    <source>
        <dbReference type="Pfam" id="PF00171"/>
    </source>
</evidence>
<dbReference type="SUPFAM" id="SSF53720">
    <property type="entry name" value="ALDH-like"/>
    <property type="match status" value="1"/>
</dbReference>
<dbReference type="InterPro" id="IPR016162">
    <property type="entry name" value="Ald_DH_N"/>
</dbReference>
<sequence>MSEPVPLIINNQNVQTKEVFNVENPKDGNFLWNVSSAGLAEVETAAEAAEAASSAWTSLSYTIRRDLLIKAADIIRESRADIVTTLREETAAGEGWAAWDIDAAVATIKDAASHVSSNNGVIPPTDDSNF</sequence>
<dbReference type="EMBL" id="CABFNS010000809">
    <property type="protein sequence ID" value="VUC29767.1"/>
    <property type="molecule type" value="Genomic_DNA"/>
</dbReference>
<evidence type="ECO:0000256" key="1">
    <source>
        <dbReference type="ARBA" id="ARBA00023002"/>
    </source>
</evidence>
<dbReference type="PANTHER" id="PTHR43353">
    <property type="entry name" value="SUCCINATE-SEMIALDEHYDE DEHYDROGENASE, MITOCHONDRIAL"/>
    <property type="match status" value="1"/>
</dbReference>
<accession>A0ABY6UG72</accession>
<organism evidence="3 4">
    <name type="scientific">Bionectria ochroleuca</name>
    <name type="common">Gliocladium roseum</name>
    <dbReference type="NCBI Taxonomy" id="29856"/>
    <lineage>
        <taxon>Eukaryota</taxon>
        <taxon>Fungi</taxon>
        <taxon>Dikarya</taxon>
        <taxon>Ascomycota</taxon>
        <taxon>Pezizomycotina</taxon>
        <taxon>Sordariomycetes</taxon>
        <taxon>Hypocreomycetidae</taxon>
        <taxon>Hypocreales</taxon>
        <taxon>Bionectriaceae</taxon>
        <taxon>Clonostachys</taxon>
    </lineage>
</organism>
<gene>
    <name evidence="3" type="ORF">CLO192961_LOCUS266487</name>
</gene>
<comment type="caution">
    <text evidence="3">The sequence shown here is derived from an EMBL/GenBank/DDBJ whole genome shotgun (WGS) entry which is preliminary data.</text>
</comment>
<dbReference type="InterPro" id="IPR016161">
    <property type="entry name" value="Ald_DH/histidinol_DH"/>
</dbReference>
<evidence type="ECO:0000313" key="4">
    <source>
        <dbReference type="Proteomes" id="UP000766486"/>
    </source>
</evidence>